<evidence type="ECO:0000313" key="3">
    <source>
        <dbReference type="Proteomes" id="UP000649617"/>
    </source>
</evidence>
<keyword evidence="3" id="KW-1185">Reference proteome</keyword>
<accession>A0A812VYV4</accession>
<reference evidence="2" key="1">
    <citation type="submission" date="2021-02" db="EMBL/GenBank/DDBJ databases">
        <authorList>
            <person name="Dougan E. K."/>
            <person name="Rhodes N."/>
            <person name="Thang M."/>
            <person name="Chan C."/>
        </authorList>
    </citation>
    <scope>NUCLEOTIDE SEQUENCE</scope>
</reference>
<feature type="signal peptide" evidence="1">
    <location>
        <begin position="1"/>
        <end position="25"/>
    </location>
</feature>
<dbReference type="OrthoDB" id="26679at2759"/>
<protein>
    <submittedName>
        <fullName evidence="2">OXR1 protein</fullName>
    </submittedName>
</protein>
<proteinExistence type="predicted"/>
<gene>
    <name evidence="2" type="primary">OXR1</name>
    <name evidence="2" type="ORF">SPIL2461_LOCUS17282</name>
</gene>
<feature type="chain" id="PRO_5033027101" evidence="1">
    <location>
        <begin position="26"/>
        <end position="80"/>
    </location>
</feature>
<keyword evidence="1" id="KW-0732">Signal</keyword>
<dbReference type="EMBL" id="CAJNIZ010043072">
    <property type="protein sequence ID" value="CAE7648859.1"/>
    <property type="molecule type" value="Genomic_DNA"/>
</dbReference>
<organism evidence="2 3">
    <name type="scientific">Symbiodinium pilosum</name>
    <name type="common">Dinoflagellate</name>
    <dbReference type="NCBI Taxonomy" id="2952"/>
    <lineage>
        <taxon>Eukaryota</taxon>
        <taxon>Sar</taxon>
        <taxon>Alveolata</taxon>
        <taxon>Dinophyceae</taxon>
        <taxon>Suessiales</taxon>
        <taxon>Symbiodiniaceae</taxon>
        <taxon>Symbiodinium</taxon>
    </lineage>
</organism>
<feature type="non-terminal residue" evidence="2">
    <location>
        <position position="80"/>
    </location>
</feature>
<sequence>MGADPTVPLHETLLFFLKVCPLLVTFKPDPNDQHVKEFGDELYTVTLEVQDILQCGGITMPHTEDADLSYFLQLQIRCSQ</sequence>
<comment type="caution">
    <text evidence="2">The sequence shown here is derived from an EMBL/GenBank/DDBJ whole genome shotgun (WGS) entry which is preliminary data.</text>
</comment>
<name>A0A812VYV4_SYMPI</name>
<evidence type="ECO:0000256" key="1">
    <source>
        <dbReference type="SAM" id="SignalP"/>
    </source>
</evidence>
<evidence type="ECO:0000313" key="2">
    <source>
        <dbReference type="EMBL" id="CAE7648859.1"/>
    </source>
</evidence>
<dbReference type="AlphaFoldDB" id="A0A812VYV4"/>
<dbReference type="Proteomes" id="UP000649617">
    <property type="component" value="Unassembled WGS sequence"/>
</dbReference>